<sequence length="116" mass="13373">MKTLEQDSEVLGALEVEIKKNKKRFLQTVKTIQDENVSNYPILVAFPSFTNVDIGLPINEGETLSFNATTLEELAMKKVVKMEKVDEFRKLYKEKKDTFCIFLLEKPAPQFIFIPV</sequence>
<gene>
    <name evidence="1" type="ORF">HELGO_WM10311</name>
</gene>
<dbReference type="EMBL" id="CACVAQ010000020">
    <property type="protein sequence ID" value="CAA6799073.1"/>
    <property type="molecule type" value="Genomic_DNA"/>
</dbReference>
<protein>
    <submittedName>
        <fullName evidence="1">Uncharacterized protein</fullName>
    </submittedName>
</protein>
<accession>A0A6S6S8W7</accession>
<evidence type="ECO:0000313" key="1">
    <source>
        <dbReference type="EMBL" id="CAA6799073.1"/>
    </source>
</evidence>
<organism evidence="1">
    <name type="scientific">uncultured Aureispira sp</name>
    <dbReference type="NCBI Taxonomy" id="1331704"/>
    <lineage>
        <taxon>Bacteria</taxon>
        <taxon>Pseudomonadati</taxon>
        <taxon>Bacteroidota</taxon>
        <taxon>Saprospiria</taxon>
        <taxon>Saprospirales</taxon>
        <taxon>Saprospiraceae</taxon>
        <taxon>Aureispira</taxon>
        <taxon>environmental samples</taxon>
    </lineage>
</organism>
<dbReference type="AlphaFoldDB" id="A0A6S6S8W7"/>
<reference evidence="1" key="1">
    <citation type="submission" date="2020-01" db="EMBL/GenBank/DDBJ databases">
        <authorList>
            <person name="Meier V. D."/>
            <person name="Meier V D."/>
        </authorList>
    </citation>
    <scope>NUCLEOTIDE SEQUENCE</scope>
    <source>
        <strain evidence="1">HLG_WM_MAG_10</strain>
    </source>
</reference>
<name>A0A6S6S8W7_9BACT</name>
<proteinExistence type="predicted"/>